<gene>
    <name evidence="1" type="ORF">A0U92_12565</name>
</gene>
<proteinExistence type="predicted"/>
<evidence type="ECO:0000313" key="2">
    <source>
        <dbReference type="Proteomes" id="UP000188937"/>
    </source>
</evidence>
<reference evidence="1 2" key="1">
    <citation type="submission" date="2016-03" db="EMBL/GenBank/DDBJ databases">
        <title>Acetic acid bacteria sequencing.</title>
        <authorList>
            <person name="Brandt J."/>
            <person name="Jakob F."/>
            <person name="Vogel R.F."/>
        </authorList>
    </citation>
    <scope>NUCLEOTIDE SEQUENCE [LARGE SCALE GENOMIC DNA]</scope>
    <source>
        <strain evidence="1 2">TMW2.1153</strain>
    </source>
</reference>
<keyword evidence="2" id="KW-1185">Reference proteome</keyword>
<accession>A0A1U9KI38</accession>
<sequence>MTQQFPDHDQILAEFQRIGRKGMAEIVNADILQPGFLSDAPPRLLQISQVASIPKQVERPTGDRRRTII</sequence>
<dbReference type="KEGG" id="aace:A0U92_12565"/>
<dbReference type="Proteomes" id="UP000188937">
    <property type="component" value="Chromosome"/>
</dbReference>
<dbReference type="RefSeq" id="WP_408736084.1">
    <property type="nucleotide sequence ID" value="NZ_CP014692.1"/>
</dbReference>
<protein>
    <submittedName>
        <fullName evidence="1">Uncharacterized protein</fullName>
    </submittedName>
</protein>
<organism evidence="1 2">
    <name type="scientific">Acetobacter aceti</name>
    <dbReference type="NCBI Taxonomy" id="435"/>
    <lineage>
        <taxon>Bacteria</taxon>
        <taxon>Pseudomonadati</taxon>
        <taxon>Pseudomonadota</taxon>
        <taxon>Alphaproteobacteria</taxon>
        <taxon>Acetobacterales</taxon>
        <taxon>Acetobacteraceae</taxon>
        <taxon>Acetobacter</taxon>
        <taxon>Acetobacter subgen. Acetobacter</taxon>
    </lineage>
</organism>
<dbReference type="EMBL" id="CP014692">
    <property type="protein sequence ID" value="AQS85475.1"/>
    <property type="molecule type" value="Genomic_DNA"/>
</dbReference>
<name>A0A1U9KI38_ACEAC</name>
<dbReference type="AlphaFoldDB" id="A0A1U9KI38"/>
<evidence type="ECO:0000313" key="1">
    <source>
        <dbReference type="EMBL" id="AQS85475.1"/>
    </source>
</evidence>